<accession>I5B157</accession>
<dbReference type="InterPro" id="IPR024107">
    <property type="entry name" value="Tyr-tRNA-ligase_bac_1"/>
</dbReference>
<dbReference type="GO" id="GO:0005829">
    <property type="term" value="C:cytosol"/>
    <property type="evidence" value="ECO:0007669"/>
    <property type="project" value="TreeGrafter"/>
</dbReference>
<name>I5B157_9BACT</name>
<dbReference type="Proteomes" id="UP000005778">
    <property type="component" value="Chromosome"/>
</dbReference>
<evidence type="ECO:0000256" key="6">
    <source>
        <dbReference type="ARBA" id="ARBA00022884"/>
    </source>
</evidence>
<dbReference type="SUPFAM" id="SSF55174">
    <property type="entry name" value="Alpha-L RNA-binding motif"/>
    <property type="match status" value="1"/>
</dbReference>
<comment type="catalytic activity">
    <reaction evidence="9 11">
        <text>tRNA(Tyr) + L-tyrosine + ATP = L-tyrosyl-tRNA(Tyr) + AMP + diphosphate + H(+)</text>
        <dbReference type="Rhea" id="RHEA:10220"/>
        <dbReference type="Rhea" id="RHEA-COMP:9706"/>
        <dbReference type="Rhea" id="RHEA-COMP:9707"/>
        <dbReference type="ChEBI" id="CHEBI:15378"/>
        <dbReference type="ChEBI" id="CHEBI:30616"/>
        <dbReference type="ChEBI" id="CHEBI:33019"/>
        <dbReference type="ChEBI" id="CHEBI:58315"/>
        <dbReference type="ChEBI" id="CHEBI:78442"/>
        <dbReference type="ChEBI" id="CHEBI:78536"/>
        <dbReference type="ChEBI" id="CHEBI:456215"/>
        <dbReference type="EC" id="6.1.1.1"/>
    </reaction>
</comment>
<dbReference type="Pfam" id="PF00579">
    <property type="entry name" value="tRNA-synt_1b"/>
    <property type="match status" value="1"/>
</dbReference>
<evidence type="ECO:0000256" key="9">
    <source>
        <dbReference type="ARBA" id="ARBA00048248"/>
    </source>
</evidence>
<evidence type="ECO:0000256" key="2">
    <source>
        <dbReference type="ARBA" id="ARBA00022490"/>
    </source>
</evidence>
<dbReference type="OrthoDB" id="9804243at2"/>
<keyword evidence="6 12" id="KW-0694">RNA-binding</keyword>
<dbReference type="InterPro" id="IPR014729">
    <property type="entry name" value="Rossmann-like_a/b/a_fold"/>
</dbReference>
<keyword evidence="2 11" id="KW-0963">Cytoplasm</keyword>
<reference evidence="14 15" key="2">
    <citation type="submission" date="2012-02" db="EMBL/GenBank/DDBJ databases">
        <title>Improved High-Quality Draft sequence of Desulfobacter postgatei 2ac9.</title>
        <authorList>
            <consortium name="US DOE Joint Genome Institute"/>
            <person name="Lucas S."/>
            <person name="Han J."/>
            <person name="Lapidus A."/>
            <person name="Cheng J.-F."/>
            <person name="Goodwin L."/>
            <person name="Pitluck S."/>
            <person name="Peters L."/>
            <person name="Ovchinnikova G."/>
            <person name="Held B."/>
            <person name="Detter J.C."/>
            <person name="Han C."/>
            <person name="Tapia R."/>
            <person name="Land M."/>
            <person name="Hauser L."/>
            <person name="Kyrpides N."/>
            <person name="Ivanova N."/>
            <person name="Pagani I."/>
            <person name="Orellana R."/>
            <person name="Lovley D."/>
            <person name="Woyke T."/>
        </authorList>
    </citation>
    <scope>NUCLEOTIDE SEQUENCE [LARGE SCALE GENOMIC DNA]</scope>
    <source>
        <strain evidence="14 15">2ac9</strain>
    </source>
</reference>
<dbReference type="AlphaFoldDB" id="I5B157"/>
<dbReference type="GO" id="GO:0004831">
    <property type="term" value="F:tyrosine-tRNA ligase activity"/>
    <property type="evidence" value="ECO:0007669"/>
    <property type="project" value="UniProtKB-UniRule"/>
</dbReference>
<keyword evidence="7 11" id="KW-0648">Protein biosynthesis</keyword>
<dbReference type="PANTHER" id="PTHR11766:SF0">
    <property type="entry name" value="TYROSINE--TRNA LIGASE, MITOCHONDRIAL"/>
    <property type="match status" value="1"/>
</dbReference>
<comment type="subunit">
    <text evidence="11">Homodimer.</text>
</comment>
<evidence type="ECO:0000256" key="7">
    <source>
        <dbReference type="ARBA" id="ARBA00022917"/>
    </source>
</evidence>
<evidence type="ECO:0000256" key="3">
    <source>
        <dbReference type="ARBA" id="ARBA00022598"/>
    </source>
</evidence>
<feature type="domain" description="Tyrosine--tRNA ligase SYY-like C-terminal" evidence="13">
    <location>
        <begin position="363"/>
        <end position="422"/>
    </location>
</feature>
<keyword evidence="4 11" id="KW-0547">Nucleotide-binding</keyword>
<dbReference type="EC" id="6.1.1.1" evidence="11"/>
<protein>
    <recommendedName>
        <fullName evidence="11">Tyrosine--tRNA ligase</fullName>
        <ecNumber evidence="11">6.1.1.1</ecNumber>
    </recommendedName>
    <alternativeName>
        <fullName evidence="11">Tyrosyl-tRNA synthetase</fullName>
        <shortName evidence="11">TyrRS</shortName>
    </alternativeName>
</protein>
<feature type="binding site" evidence="11">
    <location>
        <position position="173"/>
    </location>
    <ligand>
        <name>L-tyrosine</name>
        <dbReference type="ChEBI" id="CHEBI:58315"/>
    </ligand>
</feature>
<feature type="binding site" evidence="11">
    <location>
        <position position="232"/>
    </location>
    <ligand>
        <name>ATP</name>
        <dbReference type="ChEBI" id="CHEBI:30616"/>
    </ligand>
</feature>
<dbReference type="GO" id="GO:0006437">
    <property type="term" value="P:tyrosyl-tRNA aminoacylation"/>
    <property type="evidence" value="ECO:0007669"/>
    <property type="project" value="UniProtKB-UniRule"/>
</dbReference>
<dbReference type="InterPro" id="IPR001412">
    <property type="entry name" value="aa-tRNA-synth_I_CS"/>
</dbReference>
<reference evidence="14 15" key="1">
    <citation type="submission" date="2011-09" db="EMBL/GenBank/DDBJ databases">
        <authorList>
            <consortium name="US DOE Joint Genome Institute (JGI-PGF)"/>
            <person name="Lucas S."/>
            <person name="Han J."/>
            <person name="Lapidus A."/>
            <person name="Cheng J.-F."/>
            <person name="Goodwin L."/>
            <person name="Pitluck S."/>
            <person name="Peters L."/>
            <person name="Land M.L."/>
            <person name="Hauser L."/>
            <person name="Orellana R."/>
            <person name="Lovley D."/>
            <person name="Woyke T.J."/>
        </authorList>
    </citation>
    <scope>NUCLEOTIDE SEQUENCE [LARGE SCALE GENOMIC DNA]</scope>
    <source>
        <strain evidence="14 15">2ac9</strain>
    </source>
</reference>
<dbReference type="PRINTS" id="PR01040">
    <property type="entry name" value="TRNASYNTHTYR"/>
</dbReference>
<proteinExistence type="inferred from homology"/>
<gene>
    <name evidence="11" type="primary">tyrS</name>
    <name evidence="14" type="ORF">DespoDRAFT_01260</name>
</gene>
<dbReference type="FunFam" id="3.40.50.620:FF:000008">
    <property type="entry name" value="Tyrosine--tRNA ligase"/>
    <property type="match status" value="1"/>
</dbReference>
<feature type="short sequence motif" description="'HIGH' region" evidence="11">
    <location>
        <begin position="39"/>
        <end position="48"/>
    </location>
</feature>
<sequence>MTVLNVLKERGFIDNQTHEEELQAYLKKGGRHCYIGFDPTADSLHVGHLVPIMSLAHMQQHGHIPIALVGGGTGRIGDPSGKNEMRQMMTLDTIDKNVQSIKRQLSVFIDFGEEAALLANNADWLASLQYVAFLRDIGRHFSINKMVKAESYRQRIESEGGLSFIEFNYMLLQAFDFLTLFDRHDCRLQMGGSDQWGNILAGVELVRKSRQKTVFGITYKLITKSDGSKMGKTAGNAVWLDPERTSPYEYYQFWMNTDDRDVERFLSLFTFLPMPEIRQVINLVDGELNQAKNVLAFECTSLAHGREAALTAKASSAEVFGNCTISERILPSSSIPRKNENKNAIELPTTCVSRNELTKGVPAYELFFRTGLTQSGGEARRLISQGGAYINGETVTAFDLLVDSSHFKDGEIFLRAGKKRFHRIQIEDQ</sequence>
<dbReference type="PROSITE" id="PS00178">
    <property type="entry name" value="AA_TRNA_LIGASE_I"/>
    <property type="match status" value="1"/>
</dbReference>
<keyword evidence="3 11" id="KW-0436">Ligase</keyword>
<dbReference type="GO" id="GO:0003723">
    <property type="term" value="F:RNA binding"/>
    <property type="evidence" value="ECO:0007669"/>
    <property type="project" value="UniProtKB-KW"/>
</dbReference>
<evidence type="ECO:0000256" key="12">
    <source>
        <dbReference type="PROSITE-ProRule" id="PRU00182"/>
    </source>
</evidence>
<dbReference type="InterPro" id="IPR002305">
    <property type="entry name" value="aa-tRNA-synth_Ic"/>
</dbReference>
<keyword evidence="5 11" id="KW-0067">ATP-binding</keyword>
<dbReference type="CDD" id="cd00805">
    <property type="entry name" value="TyrRS_core"/>
    <property type="match status" value="1"/>
</dbReference>
<dbReference type="EMBL" id="CM001488">
    <property type="protein sequence ID" value="EIM63220.1"/>
    <property type="molecule type" value="Genomic_DNA"/>
</dbReference>
<dbReference type="SUPFAM" id="SSF52374">
    <property type="entry name" value="Nucleotidylyl transferase"/>
    <property type="match status" value="1"/>
</dbReference>
<dbReference type="eggNOG" id="COG0162">
    <property type="taxonomic scope" value="Bacteria"/>
</dbReference>
<keyword evidence="15" id="KW-1185">Reference proteome</keyword>
<organism evidence="14 15">
    <name type="scientific">Desulfobacter postgatei 2ac9</name>
    <dbReference type="NCBI Taxonomy" id="879212"/>
    <lineage>
        <taxon>Bacteria</taxon>
        <taxon>Pseudomonadati</taxon>
        <taxon>Thermodesulfobacteriota</taxon>
        <taxon>Desulfobacteria</taxon>
        <taxon>Desulfobacterales</taxon>
        <taxon>Desulfobacteraceae</taxon>
        <taxon>Desulfobacter</taxon>
    </lineage>
</organism>
<evidence type="ECO:0000256" key="4">
    <source>
        <dbReference type="ARBA" id="ARBA00022741"/>
    </source>
</evidence>
<feature type="short sequence motif" description="'KMSKS' region" evidence="11">
    <location>
        <begin position="229"/>
        <end position="233"/>
    </location>
</feature>
<comment type="subcellular location">
    <subcellularLocation>
        <location evidence="1 11">Cytoplasm</location>
    </subcellularLocation>
</comment>
<dbReference type="HAMAP" id="MF_02006">
    <property type="entry name" value="Tyr_tRNA_synth_type1"/>
    <property type="match status" value="1"/>
</dbReference>
<dbReference type="HOGENOM" id="CLU_024003_0_3_7"/>
<dbReference type="GO" id="GO:0042803">
    <property type="term" value="F:protein homodimerization activity"/>
    <property type="evidence" value="ECO:0007669"/>
    <property type="project" value="UniProtKB-ARBA"/>
</dbReference>
<dbReference type="Pfam" id="PF22421">
    <property type="entry name" value="SYY_C-terminal"/>
    <property type="match status" value="1"/>
</dbReference>
<dbReference type="InterPro" id="IPR036986">
    <property type="entry name" value="S4_RNA-bd_sf"/>
</dbReference>
<dbReference type="Gene3D" id="3.10.290.10">
    <property type="entry name" value="RNA-binding S4 domain"/>
    <property type="match status" value="1"/>
</dbReference>
<evidence type="ECO:0000256" key="5">
    <source>
        <dbReference type="ARBA" id="ARBA00022840"/>
    </source>
</evidence>
<comment type="function">
    <text evidence="11">Catalyzes the attachment of tyrosine to tRNA(Tyr) in a two-step reaction: tyrosine is first activated by ATP to form Tyr-AMP and then transferred to the acceptor end of tRNA(Tyr).</text>
</comment>
<dbReference type="FunFam" id="1.10.240.10:FF:000001">
    <property type="entry name" value="Tyrosine--tRNA ligase"/>
    <property type="match status" value="1"/>
</dbReference>
<dbReference type="NCBIfam" id="TIGR00234">
    <property type="entry name" value="tyrS"/>
    <property type="match status" value="1"/>
</dbReference>
<evidence type="ECO:0000259" key="13">
    <source>
        <dbReference type="Pfam" id="PF22421"/>
    </source>
</evidence>
<dbReference type="CDD" id="cd00165">
    <property type="entry name" value="S4"/>
    <property type="match status" value="1"/>
</dbReference>
<dbReference type="Gene3D" id="3.40.50.620">
    <property type="entry name" value="HUPs"/>
    <property type="match status" value="1"/>
</dbReference>
<evidence type="ECO:0000313" key="14">
    <source>
        <dbReference type="EMBL" id="EIM63220.1"/>
    </source>
</evidence>
<feature type="binding site" evidence="11">
    <location>
        <position position="34"/>
    </location>
    <ligand>
        <name>L-tyrosine</name>
        <dbReference type="ChEBI" id="CHEBI:58315"/>
    </ligand>
</feature>
<dbReference type="Gene3D" id="1.10.240.10">
    <property type="entry name" value="Tyrosyl-Transfer RNA Synthetase"/>
    <property type="match status" value="1"/>
</dbReference>
<dbReference type="RefSeq" id="WP_004072281.1">
    <property type="nucleotide sequence ID" value="NZ_CM001488.1"/>
</dbReference>
<comment type="similarity">
    <text evidence="10 11">Belongs to the class-I aminoacyl-tRNA synthetase family. TyrS type 1 subfamily.</text>
</comment>
<evidence type="ECO:0000256" key="10">
    <source>
        <dbReference type="ARBA" id="ARBA00060965"/>
    </source>
</evidence>
<dbReference type="STRING" id="879212.DespoDRAFT_01260"/>
<feature type="binding site" evidence="11">
    <location>
        <position position="169"/>
    </location>
    <ligand>
        <name>L-tyrosine</name>
        <dbReference type="ChEBI" id="CHEBI:58315"/>
    </ligand>
</feature>
<dbReference type="InterPro" id="IPR054608">
    <property type="entry name" value="SYY-like_C"/>
</dbReference>
<dbReference type="PROSITE" id="PS50889">
    <property type="entry name" value="S4"/>
    <property type="match status" value="1"/>
</dbReference>
<evidence type="ECO:0000256" key="8">
    <source>
        <dbReference type="ARBA" id="ARBA00023146"/>
    </source>
</evidence>
<keyword evidence="8 11" id="KW-0030">Aminoacyl-tRNA synthetase</keyword>
<dbReference type="GO" id="GO:0005524">
    <property type="term" value="F:ATP binding"/>
    <property type="evidence" value="ECO:0007669"/>
    <property type="project" value="UniProtKB-UniRule"/>
</dbReference>
<evidence type="ECO:0000313" key="15">
    <source>
        <dbReference type="Proteomes" id="UP000005778"/>
    </source>
</evidence>
<dbReference type="InterPro" id="IPR024088">
    <property type="entry name" value="Tyr-tRNA-ligase_bac-type"/>
</dbReference>
<evidence type="ECO:0000256" key="11">
    <source>
        <dbReference type="HAMAP-Rule" id="MF_02006"/>
    </source>
</evidence>
<dbReference type="PANTHER" id="PTHR11766">
    <property type="entry name" value="TYROSYL-TRNA SYNTHETASE"/>
    <property type="match status" value="1"/>
</dbReference>
<dbReference type="InterPro" id="IPR002307">
    <property type="entry name" value="Tyr-tRNA-ligase"/>
</dbReference>
<evidence type="ECO:0000256" key="1">
    <source>
        <dbReference type="ARBA" id="ARBA00004496"/>
    </source>
</evidence>